<gene>
    <name evidence="4" type="ORF">Pyn_02545</name>
</gene>
<reference evidence="4 5" key="1">
    <citation type="submission" date="2018-02" db="EMBL/GenBank/DDBJ databases">
        <title>Draft genome of wild Prunus yedoensis var. nudiflora.</title>
        <authorList>
            <person name="Baek S."/>
            <person name="Kim J.-H."/>
            <person name="Choi K."/>
            <person name="Kim G.-B."/>
            <person name="Cho A."/>
            <person name="Jang H."/>
            <person name="Shin C.-H."/>
            <person name="Yu H.-J."/>
            <person name="Mun J.-H."/>
        </authorList>
    </citation>
    <scope>NUCLEOTIDE SEQUENCE [LARGE SCALE GENOMIC DNA]</scope>
    <source>
        <strain evidence="5">cv. Jeju island</strain>
        <tissue evidence="4">Leaf</tissue>
    </source>
</reference>
<dbReference type="InterPro" id="IPR001943">
    <property type="entry name" value="UVR_dom"/>
</dbReference>
<dbReference type="Pfam" id="PF02151">
    <property type="entry name" value="UVR"/>
    <property type="match status" value="1"/>
</dbReference>
<dbReference type="Pfam" id="PF13474">
    <property type="entry name" value="SnoaL_3"/>
    <property type="match status" value="1"/>
</dbReference>
<feature type="domain" description="SnoaL-like" evidence="3">
    <location>
        <begin position="168"/>
        <end position="285"/>
    </location>
</feature>
<dbReference type="OrthoDB" id="2335338at2759"/>
<dbReference type="InterPro" id="IPR037401">
    <property type="entry name" value="SnoaL-like"/>
</dbReference>
<organism evidence="4 5">
    <name type="scientific">Prunus yedoensis var. nudiflora</name>
    <dbReference type="NCBI Taxonomy" id="2094558"/>
    <lineage>
        <taxon>Eukaryota</taxon>
        <taxon>Viridiplantae</taxon>
        <taxon>Streptophyta</taxon>
        <taxon>Embryophyta</taxon>
        <taxon>Tracheophyta</taxon>
        <taxon>Spermatophyta</taxon>
        <taxon>Magnoliopsida</taxon>
        <taxon>eudicotyledons</taxon>
        <taxon>Gunneridae</taxon>
        <taxon>Pentapetalae</taxon>
        <taxon>rosids</taxon>
        <taxon>fabids</taxon>
        <taxon>Rosales</taxon>
        <taxon>Rosaceae</taxon>
        <taxon>Amygdaloideae</taxon>
        <taxon>Amygdaleae</taxon>
        <taxon>Prunus</taxon>
    </lineage>
</organism>
<sequence>MALHGSSFCLNCWKSQIRIGFLKVMKETNGRCLNLLIISCIVVYILIFQVEFWDAASSPFTFFKAIQFSCSKDVWKGNKNQFLPGDRRIKLRTERPISSIQASGLRLLRPCNVKGDDSKDNASGESIKLDVQTLERDLDIAIAEENYAKAAQIRDSLKLLRQDSTTSVLAANAQFYESFRIGDLAAMQALWANRKEVCCVHPGARGIYGYEDVMTSWDYVWANYEFPLEIELKDVNVRVIGDVGYVSCVELVKTKGSSWGGQFATNVFERIDGKWFICIHHASVLDL</sequence>
<dbReference type="PANTHER" id="PTHR34957">
    <property type="entry name" value="NUCLEAR TRANSPORT FACTOR 2 (NTF2) FAMILY PROTEIN"/>
    <property type="match status" value="1"/>
</dbReference>
<evidence type="ECO:0000256" key="1">
    <source>
        <dbReference type="SAM" id="Phobius"/>
    </source>
</evidence>
<keyword evidence="1" id="KW-1133">Transmembrane helix</keyword>
<evidence type="ECO:0000313" key="4">
    <source>
        <dbReference type="EMBL" id="PQM33456.1"/>
    </source>
</evidence>
<evidence type="ECO:0008006" key="6">
    <source>
        <dbReference type="Google" id="ProtNLM"/>
    </source>
</evidence>
<evidence type="ECO:0000259" key="2">
    <source>
        <dbReference type="Pfam" id="PF02151"/>
    </source>
</evidence>
<keyword evidence="1" id="KW-0812">Transmembrane</keyword>
<evidence type="ECO:0000313" key="5">
    <source>
        <dbReference type="Proteomes" id="UP000250321"/>
    </source>
</evidence>
<keyword evidence="1" id="KW-0472">Membrane</keyword>
<feature type="transmembrane region" description="Helical" evidence="1">
    <location>
        <begin position="32"/>
        <end position="53"/>
    </location>
</feature>
<dbReference type="AlphaFoldDB" id="A0A314U9R5"/>
<comment type="caution">
    <text evidence="4">The sequence shown here is derived from an EMBL/GenBank/DDBJ whole genome shotgun (WGS) entry which is preliminary data.</text>
</comment>
<dbReference type="SUPFAM" id="SSF54427">
    <property type="entry name" value="NTF2-like"/>
    <property type="match status" value="1"/>
</dbReference>
<evidence type="ECO:0000259" key="3">
    <source>
        <dbReference type="Pfam" id="PF13474"/>
    </source>
</evidence>
<accession>A0A314U9R5</accession>
<name>A0A314U9R5_PRUYE</name>
<keyword evidence="5" id="KW-1185">Reference proteome</keyword>
<dbReference type="Proteomes" id="UP000250321">
    <property type="component" value="Unassembled WGS sequence"/>
</dbReference>
<dbReference type="InterPro" id="IPR032710">
    <property type="entry name" value="NTF2-like_dom_sf"/>
</dbReference>
<dbReference type="PANTHER" id="PTHR34957:SF1">
    <property type="entry name" value="NUCLEAR TRANSPORT FACTOR 2 (NTF2) FAMILY PROTEIN"/>
    <property type="match status" value="1"/>
</dbReference>
<dbReference type="Gene3D" id="3.10.450.50">
    <property type="match status" value="1"/>
</dbReference>
<dbReference type="EMBL" id="PJQY01003919">
    <property type="protein sequence ID" value="PQM33456.1"/>
    <property type="molecule type" value="Genomic_DNA"/>
</dbReference>
<protein>
    <recommendedName>
        <fullName evidence="6">F-box protein SKIP8</fullName>
    </recommendedName>
</protein>
<proteinExistence type="predicted"/>
<feature type="domain" description="UVR" evidence="2">
    <location>
        <begin position="132"/>
        <end position="162"/>
    </location>
</feature>